<organism evidence="1">
    <name type="scientific">mine drainage metagenome</name>
    <dbReference type="NCBI Taxonomy" id="410659"/>
    <lineage>
        <taxon>unclassified sequences</taxon>
        <taxon>metagenomes</taxon>
        <taxon>ecological metagenomes</taxon>
    </lineage>
</organism>
<sequence>MRYYLSAGGEVIDGVVVIAGANPGKTHRTATGQIRHDGCGIEDD</sequence>
<proteinExistence type="predicted"/>
<reference evidence="1" key="1">
    <citation type="submission" date="2016-10" db="EMBL/GenBank/DDBJ databases">
        <title>Sequence of Gallionella enrichment culture.</title>
        <authorList>
            <person name="Poehlein A."/>
            <person name="Muehling M."/>
            <person name="Daniel R."/>
        </authorList>
    </citation>
    <scope>NUCLEOTIDE SEQUENCE</scope>
</reference>
<dbReference type="AlphaFoldDB" id="A0A1J5P749"/>
<gene>
    <name evidence="1" type="ORF">GALL_513910</name>
</gene>
<comment type="caution">
    <text evidence="1">The sequence shown here is derived from an EMBL/GenBank/DDBJ whole genome shotgun (WGS) entry which is preliminary data.</text>
</comment>
<protein>
    <submittedName>
        <fullName evidence="1">Uncharacterized protein</fullName>
    </submittedName>
</protein>
<accession>A0A1J5P749</accession>
<dbReference type="EMBL" id="MLJW01006193">
    <property type="protein sequence ID" value="OIQ67034.1"/>
    <property type="molecule type" value="Genomic_DNA"/>
</dbReference>
<name>A0A1J5P749_9ZZZZ</name>
<evidence type="ECO:0000313" key="1">
    <source>
        <dbReference type="EMBL" id="OIQ67034.1"/>
    </source>
</evidence>